<evidence type="ECO:0000256" key="1">
    <source>
        <dbReference type="SAM" id="MobiDB-lite"/>
    </source>
</evidence>
<keyword evidence="3" id="KW-1185">Reference proteome</keyword>
<comment type="caution">
    <text evidence="2">The sequence shown here is derived from an EMBL/GenBank/DDBJ whole genome shotgun (WGS) entry which is preliminary data.</text>
</comment>
<feature type="compositionally biased region" description="Polar residues" evidence="1">
    <location>
        <begin position="139"/>
        <end position="148"/>
    </location>
</feature>
<gene>
    <name evidence="2" type="ORF">TIFTF001_012809</name>
</gene>
<dbReference type="AlphaFoldDB" id="A0AA88D6L3"/>
<protein>
    <submittedName>
        <fullName evidence="2">Uncharacterized protein</fullName>
    </submittedName>
</protein>
<proteinExistence type="predicted"/>
<organism evidence="2 3">
    <name type="scientific">Ficus carica</name>
    <name type="common">Common fig</name>
    <dbReference type="NCBI Taxonomy" id="3494"/>
    <lineage>
        <taxon>Eukaryota</taxon>
        <taxon>Viridiplantae</taxon>
        <taxon>Streptophyta</taxon>
        <taxon>Embryophyta</taxon>
        <taxon>Tracheophyta</taxon>
        <taxon>Spermatophyta</taxon>
        <taxon>Magnoliopsida</taxon>
        <taxon>eudicotyledons</taxon>
        <taxon>Gunneridae</taxon>
        <taxon>Pentapetalae</taxon>
        <taxon>rosids</taxon>
        <taxon>fabids</taxon>
        <taxon>Rosales</taxon>
        <taxon>Moraceae</taxon>
        <taxon>Ficeae</taxon>
        <taxon>Ficus</taxon>
    </lineage>
</organism>
<reference evidence="2" key="1">
    <citation type="submission" date="2023-07" db="EMBL/GenBank/DDBJ databases">
        <title>draft genome sequence of fig (Ficus carica).</title>
        <authorList>
            <person name="Takahashi T."/>
            <person name="Nishimura K."/>
        </authorList>
    </citation>
    <scope>NUCLEOTIDE SEQUENCE</scope>
</reference>
<dbReference type="EMBL" id="BTGU01000016">
    <property type="protein sequence ID" value="GMN43602.1"/>
    <property type="molecule type" value="Genomic_DNA"/>
</dbReference>
<accession>A0AA88D6L3</accession>
<name>A0AA88D6L3_FICCA</name>
<feature type="region of interest" description="Disordered" evidence="1">
    <location>
        <begin position="111"/>
        <end position="178"/>
    </location>
</feature>
<dbReference type="Proteomes" id="UP001187192">
    <property type="component" value="Unassembled WGS sequence"/>
</dbReference>
<evidence type="ECO:0000313" key="2">
    <source>
        <dbReference type="EMBL" id="GMN43602.1"/>
    </source>
</evidence>
<evidence type="ECO:0000313" key="3">
    <source>
        <dbReference type="Proteomes" id="UP001187192"/>
    </source>
</evidence>
<sequence>MSGSESGFKMGVKVRFRDMIGVMFGGRGRGRDWDLGFRMGVRVDVGFQKGVGVELRGQGRGPGFRRGSGLSFEVRVGVQVSERGAGRVSGWGLGLSFGVRVGVRFRDEIGIRCRNPPRPPSRNPTPATVQKLYPDPLKPNSNLETQTRSRPRPKTQLSFRNLTPIRIPKPNPDRHPES</sequence>